<keyword evidence="4 5" id="KW-0238">DNA-binding</keyword>
<evidence type="ECO:0000259" key="7">
    <source>
        <dbReference type="PROSITE" id="PS50950"/>
    </source>
</evidence>
<dbReference type="SUPFAM" id="SSF57716">
    <property type="entry name" value="Glucocorticoid receptor-like (DNA-binding domain)"/>
    <property type="match status" value="1"/>
</dbReference>
<evidence type="ECO:0000256" key="6">
    <source>
        <dbReference type="SAM" id="Coils"/>
    </source>
</evidence>
<keyword evidence="3" id="KW-0862">Zinc</keyword>
<proteinExistence type="predicted"/>
<keyword evidence="1" id="KW-0479">Metal-binding</keyword>
<dbReference type="SMART" id="SM00980">
    <property type="entry name" value="THAP"/>
    <property type="match status" value="1"/>
</dbReference>
<evidence type="ECO:0000256" key="3">
    <source>
        <dbReference type="ARBA" id="ARBA00022833"/>
    </source>
</evidence>
<feature type="domain" description="THAP-type" evidence="7">
    <location>
        <begin position="1"/>
        <end position="78"/>
    </location>
</feature>
<dbReference type="OrthoDB" id="7312725at2759"/>
<dbReference type="AlphaFoldDB" id="A0A8K0D719"/>
<protein>
    <recommendedName>
        <fullName evidence="7">THAP-type domain-containing protein</fullName>
    </recommendedName>
</protein>
<dbReference type="PANTHER" id="PTHR46927">
    <property type="entry name" value="AGAP005574-PA"/>
    <property type="match status" value="1"/>
</dbReference>
<keyword evidence="6" id="KW-0175">Coiled coil</keyword>
<dbReference type="PANTHER" id="PTHR46927:SF3">
    <property type="entry name" value="THAP-TYPE DOMAIN-CONTAINING PROTEIN"/>
    <property type="match status" value="1"/>
</dbReference>
<reference evidence="8" key="1">
    <citation type="submission" date="2019-08" db="EMBL/GenBank/DDBJ databases">
        <title>The genome of the North American firefly Photinus pyralis.</title>
        <authorList>
            <consortium name="Photinus pyralis genome working group"/>
            <person name="Fallon T.R."/>
            <person name="Sander Lower S.E."/>
            <person name="Weng J.-K."/>
        </authorList>
    </citation>
    <scope>NUCLEOTIDE SEQUENCE</scope>
    <source>
        <strain evidence="8">TRF0915ILg1</strain>
        <tissue evidence="8">Whole body</tissue>
    </source>
</reference>
<dbReference type="SMART" id="SM00692">
    <property type="entry name" value="DM3"/>
    <property type="match status" value="1"/>
</dbReference>
<evidence type="ECO:0000313" key="8">
    <source>
        <dbReference type="EMBL" id="KAF2897828.1"/>
    </source>
</evidence>
<evidence type="ECO:0000256" key="4">
    <source>
        <dbReference type="ARBA" id="ARBA00023125"/>
    </source>
</evidence>
<organism evidence="8 9">
    <name type="scientific">Ignelater luminosus</name>
    <name type="common">Cucubano</name>
    <name type="synonym">Pyrophorus luminosus</name>
    <dbReference type="NCBI Taxonomy" id="2038154"/>
    <lineage>
        <taxon>Eukaryota</taxon>
        <taxon>Metazoa</taxon>
        <taxon>Ecdysozoa</taxon>
        <taxon>Arthropoda</taxon>
        <taxon>Hexapoda</taxon>
        <taxon>Insecta</taxon>
        <taxon>Pterygota</taxon>
        <taxon>Neoptera</taxon>
        <taxon>Endopterygota</taxon>
        <taxon>Coleoptera</taxon>
        <taxon>Polyphaga</taxon>
        <taxon>Elateriformia</taxon>
        <taxon>Elateroidea</taxon>
        <taxon>Elateridae</taxon>
        <taxon>Agrypninae</taxon>
        <taxon>Pyrophorini</taxon>
        <taxon>Ignelater</taxon>
    </lineage>
</organism>
<dbReference type="Proteomes" id="UP000801492">
    <property type="component" value="Unassembled WGS sequence"/>
</dbReference>
<keyword evidence="2 5" id="KW-0863">Zinc-finger</keyword>
<evidence type="ECO:0000313" key="9">
    <source>
        <dbReference type="Proteomes" id="UP000801492"/>
    </source>
</evidence>
<dbReference type="InterPro" id="IPR052224">
    <property type="entry name" value="THAP_domain_protein"/>
</dbReference>
<sequence>MPRNCVAPGCGHHQQVCSLKRFPVNPVRLQKWVENMNKKNWMPHGLDRICECHFDENQFEGKSNGSKKLRSDAVPTIFNKKKLCSRKTKSQLQLQDNAEHEVSNTIVKVEIVDEPAVTFEEVYIPTNSQENEQKSDIQYCEDIEIKKENNEPADAAEQMLTDSSSNTLCTNKNCEKIRKENRQLKKKLAKLRKGLDRLINRYDAMGDTDNVEYYIISDVAVKEES</sequence>
<gene>
    <name evidence="8" type="ORF">ILUMI_08350</name>
</gene>
<name>A0A8K0D719_IGNLU</name>
<accession>A0A8K0D719</accession>
<evidence type="ECO:0000256" key="2">
    <source>
        <dbReference type="ARBA" id="ARBA00022771"/>
    </source>
</evidence>
<evidence type="ECO:0000256" key="5">
    <source>
        <dbReference type="PROSITE-ProRule" id="PRU00309"/>
    </source>
</evidence>
<dbReference type="EMBL" id="VTPC01003914">
    <property type="protein sequence ID" value="KAF2897828.1"/>
    <property type="molecule type" value="Genomic_DNA"/>
</dbReference>
<dbReference type="PROSITE" id="PS50950">
    <property type="entry name" value="ZF_THAP"/>
    <property type="match status" value="1"/>
</dbReference>
<dbReference type="GO" id="GO:0008270">
    <property type="term" value="F:zinc ion binding"/>
    <property type="evidence" value="ECO:0007669"/>
    <property type="project" value="UniProtKB-KW"/>
</dbReference>
<evidence type="ECO:0000256" key="1">
    <source>
        <dbReference type="ARBA" id="ARBA00022723"/>
    </source>
</evidence>
<feature type="coiled-coil region" evidence="6">
    <location>
        <begin position="174"/>
        <end position="201"/>
    </location>
</feature>
<dbReference type="InterPro" id="IPR006612">
    <property type="entry name" value="THAP_Znf"/>
</dbReference>
<dbReference type="GO" id="GO:0003677">
    <property type="term" value="F:DNA binding"/>
    <property type="evidence" value="ECO:0007669"/>
    <property type="project" value="UniProtKB-UniRule"/>
</dbReference>
<keyword evidence="9" id="KW-1185">Reference proteome</keyword>
<comment type="caution">
    <text evidence="8">The sequence shown here is derived from an EMBL/GenBank/DDBJ whole genome shotgun (WGS) entry which is preliminary data.</text>
</comment>
<dbReference type="Pfam" id="PF05485">
    <property type="entry name" value="THAP"/>
    <property type="match status" value="1"/>
</dbReference>